<dbReference type="InterPro" id="IPR013328">
    <property type="entry name" value="6PGD_dom2"/>
</dbReference>
<dbReference type="InterPro" id="IPR013752">
    <property type="entry name" value="KPA_reductase"/>
</dbReference>
<dbReference type="SUPFAM" id="SSF48179">
    <property type="entry name" value="6-phosphogluconate dehydrogenase C-terminal domain-like"/>
    <property type="match status" value="1"/>
</dbReference>
<feature type="transmembrane region" description="Helical" evidence="6">
    <location>
        <begin position="114"/>
        <end position="137"/>
    </location>
</feature>
<evidence type="ECO:0000313" key="10">
    <source>
        <dbReference type="EMBL" id="KAJ4362453.1"/>
    </source>
</evidence>
<keyword evidence="11" id="KW-1185">Reference proteome</keyword>
<sequence>MTELKSAPHGEEANAATHFSVHESSSYEIGQSRKLTTKRGLSNRHAQFIALGGSIGTGLFVSSGATLAKGGPAFLVGSYTVMSVLIYMILTAVTEIATYLPVPGGTMNYYGGRYVSSSLGFMMGWLYFYSFAIFVPFELTASALVINYWNPPVNDAVWITIMLVLIIVLNCLPVKFYGETEFWFAGIKVITIIGLLILSFILFWGGGPEQHGILGFHYWKDPGAAKTMILGGDTGRFIAALATLISCVLPFTFAPEMIVVTAGEIRAPRKTLPKVARNFFWRLIVFYIGGTIAISVICPSDDLALTTGGKGAGSSPWVVGVRNAGIHGLDSVINAAVVTAALSAGNSFLYLASRSIYSMALEGNAPRIFSRCTQGGVPIYAVLASSTFALLAYMNINESAADAFNWLLNLVNTGGFISWVCFENSLEDALEHGPFNYVVVALKNLPDVYSIPDIIQLAITPDYTSIVLIQNGIGIEQPILDAFPSNIVLSGVTMIGSEQNGTHILHNDPDILYIGPFWNSALPREDQETSCQRFAEMYRLGGAESHVPDDITYHRWRKLVWNASFNSVCASTHLDSGTIQYTGAAEALIIPAMNDVVAIAKAAGYELPTDIQEKMMAFTPKDAYLKPSMQVDAMKGRPMEIEVILGAALKVATEKEVEVKILRVLYDLLKTRQWAIVNSKN</sequence>
<organism evidence="10 11">
    <name type="scientific">Neocucurbitaria cava</name>
    <dbReference type="NCBI Taxonomy" id="798079"/>
    <lineage>
        <taxon>Eukaryota</taxon>
        <taxon>Fungi</taxon>
        <taxon>Dikarya</taxon>
        <taxon>Ascomycota</taxon>
        <taxon>Pezizomycotina</taxon>
        <taxon>Dothideomycetes</taxon>
        <taxon>Pleosporomycetidae</taxon>
        <taxon>Pleosporales</taxon>
        <taxon>Pleosporineae</taxon>
        <taxon>Cucurbitariaceae</taxon>
        <taxon>Neocucurbitaria</taxon>
    </lineage>
</organism>
<evidence type="ECO:0000259" key="7">
    <source>
        <dbReference type="Pfam" id="PF00324"/>
    </source>
</evidence>
<feature type="transmembrane region" description="Helical" evidence="6">
    <location>
        <begin position="237"/>
        <end position="259"/>
    </location>
</feature>
<evidence type="ECO:0000256" key="1">
    <source>
        <dbReference type="ARBA" id="ARBA00004141"/>
    </source>
</evidence>
<dbReference type="InterPro" id="IPR004841">
    <property type="entry name" value="AA-permease/SLC12A_dom"/>
</dbReference>
<evidence type="ECO:0000313" key="11">
    <source>
        <dbReference type="Proteomes" id="UP001140560"/>
    </source>
</evidence>
<evidence type="ECO:0008006" key="12">
    <source>
        <dbReference type="Google" id="ProtNLM"/>
    </source>
</evidence>
<accession>A0A9W8XY18</accession>
<dbReference type="EMBL" id="JAPEUY010000021">
    <property type="protein sequence ID" value="KAJ4362453.1"/>
    <property type="molecule type" value="Genomic_DNA"/>
</dbReference>
<dbReference type="PANTHER" id="PTHR43341:SF38">
    <property type="entry name" value="PROLINE TRANSPORTER (EUROFUNG)"/>
    <property type="match status" value="1"/>
</dbReference>
<evidence type="ECO:0000259" key="9">
    <source>
        <dbReference type="Pfam" id="PF08546"/>
    </source>
</evidence>
<dbReference type="GO" id="GO:0016020">
    <property type="term" value="C:membrane"/>
    <property type="evidence" value="ECO:0007669"/>
    <property type="project" value="UniProtKB-SubCell"/>
</dbReference>
<reference evidence="10" key="1">
    <citation type="submission" date="2022-10" db="EMBL/GenBank/DDBJ databases">
        <title>Tapping the CABI collections for fungal endophytes: first genome assemblies for Collariella, Neodidymelliopsis, Ascochyta clinopodiicola, Didymella pomorum, Didymosphaeria variabile, Neocosmospora piperis and Neocucurbitaria cava.</title>
        <authorList>
            <person name="Hill R."/>
        </authorList>
    </citation>
    <scope>NUCLEOTIDE SEQUENCE</scope>
    <source>
        <strain evidence="10">IMI 356814</strain>
    </source>
</reference>
<dbReference type="AlphaFoldDB" id="A0A9W8XY18"/>
<dbReference type="OrthoDB" id="3900342at2759"/>
<feature type="domain" description="Ketopantoate reductase C-terminal" evidence="9">
    <location>
        <begin position="550"/>
        <end position="672"/>
    </location>
</feature>
<evidence type="ECO:0000259" key="8">
    <source>
        <dbReference type="Pfam" id="PF02558"/>
    </source>
</evidence>
<evidence type="ECO:0000256" key="2">
    <source>
        <dbReference type="ARBA" id="ARBA00022448"/>
    </source>
</evidence>
<protein>
    <recommendedName>
        <fullName evidence="12">Amino acid permease/ SLC12A domain-containing protein</fullName>
    </recommendedName>
</protein>
<dbReference type="Proteomes" id="UP001140560">
    <property type="component" value="Unassembled WGS sequence"/>
</dbReference>
<comment type="caution">
    <text evidence="10">The sequence shown here is derived from an EMBL/GenBank/DDBJ whole genome shotgun (WGS) entry which is preliminary data.</text>
</comment>
<comment type="subcellular location">
    <subcellularLocation>
        <location evidence="1">Membrane</location>
        <topology evidence="1">Multi-pass membrane protein</topology>
    </subcellularLocation>
</comment>
<keyword evidence="2" id="KW-0813">Transport</keyword>
<dbReference type="GO" id="GO:0015171">
    <property type="term" value="F:amino acid transmembrane transporter activity"/>
    <property type="evidence" value="ECO:0007669"/>
    <property type="project" value="TreeGrafter"/>
</dbReference>
<evidence type="ECO:0000256" key="3">
    <source>
        <dbReference type="ARBA" id="ARBA00022692"/>
    </source>
</evidence>
<dbReference type="Pfam" id="PF02558">
    <property type="entry name" value="ApbA"/>
    <property type="match status" value="1"/>
</dbReference>
<dbReference type="InterPro" id="IPR008927">
    <property type="entry name" value="6-PGluconate_DH-like_C_sf"/>
</dbReference>
<feature type="transmembrane region" description="Helical" evidence="6">
    <location>
        <begin position="377"/>
        <end position="396"/>
    </location>
</feature>
<keyword evidence="4 6" id="KW-1133">Transmembrane helix</keyword>
<dbReference type="Gene3D" id="1.20.1740.10">
    <property type="entry name" value="Amino acid/polyamine transporter I"/>
    <property type="match status" value="1"/>
</dbReference>
<dbReference type="InterPro" id="IPR013332">
    <property type="entry name" value="KPR_N"/>
</dbReference>
<feature type="transmembrane region" description="Helical" evidence="6">
    <location>
        <begin position="79"/>
        <end position="102"/>
    </location>
</feature>
<evidence type="ECO:0000256" key="5">
    <source>
        <dbReference type="ARBA" id="ARBA00023136"/>
    </source>
</evidence>
<evidence type="ECO:0000256" key="4">
    <source>
        <dbReference type="ARBA" id="ARBA00022989"/>
    </source>
</evidence>
<feature type="transmembrane region" description="Helical" evidence="6">
    <location>
        <begin position="157"/>
        <end position="176"/>
    </location>
</feature>
<gene>
    <name evidence="10" type="ORF">N0V83_010546</name>
</gene>
<keyword evidence="3 6" id="KW-0812">Transmembrane</keyword>
<dbReference type="FunFam" id="1.20.1740.10:FF:000001">
    <property type="entry name" value="Amino acid permease"/>
    <property type="match status" value="1"/>
</dbReference>
<dbReference type="InterPro" id="IPR050524">
    <property type="entry name" value="APC_YAT"/>
</dbReference>
<proteinExistence type="predicted"/>
<dbReference type="FunFam" id="1.10.1040.10:FF:000017">
    <property type="entry name" value="2-dehydropantoate 2-reductase"/>
    <property type="match status" value="1"/>
</dbReference>
<keyword evidence="5 6" id="KW-0472">Membrane</keyword>
<dbReference type="Pfam" id="PF08546">
    <property type="entry name" value="ApbA_C"/>
    <property type="match status" value="1"/>
</dbReference>
<feature type="transmembrane region" description="Helical" evidence="6">
    <location>
        <begin position="279"/>
        <end position="297"/>
    </location>
</feature>
<dbReference type="Gene3D" id="1.10.1040.10">
    <property type="entry name" value="N-(1-d-carboxylethyl)-l-norvaline Dehydrogenase, domain 2"/>
    <property type="match status" value="1"/>
</dbReference>
<feature type="transmembrane region" description="Helical" evidence="6">
    <location>
        <begin position="332"/>
        <end position="352"/>
    </location>
</feature>
<feature type="domain" description="Ketopantoate reductase N-terminal" evidence="8">
    <location>
        <begin position="425"/>
        <end position="517"/>
    </location>
</feature>
<feature type="domain" description="Amino acid permease/ SLC12A" evidence="7">
    <location>
        <begin position="45"/>
        <end position="421"/>
    </location>
</feature>
<dbReference type="Pfam" id="PF00324">
    <property type="entry name" value="AA_permease"/>
    <property type="match status" value="1"/>
</dbReference>
<name>A0A9W8XY18_9PLEO</name>
<feature type="transmembrane region" description="Helical" evidence="6">
    <location>
        <begin position="48"/>
        <end position="67"/>
    </location>
</feature>
<dbReference type="PANTHER" id="PTHR43341">
    <property type="entry name" value="AMINO ACID PERMEASE"/>
    <property type="match status" value="1"/>
</dbReference>
<feature type="transmembrane region" description="Helical" evidence="6">
    <location>
        <begin position="183"/>
        <end position="204"/>
    </location>
</feature>
<evidence type="ECO:0000256" key="6">
    <source>
        <dbReference type="SAM" id="Phobius"/>
    </source>
</evidence>